<dbReference type="AlphaFoldDB" id="A0A0K2G6B1"/>
<protein>
    <submittedName>
        <fullName evidence="1">Uncharacterized protein</fullName>
    </submittedName>
</protein>
<keyword evidence="2" id="KW-1185">Reference proteome</keyword>
<name>A0A0K2G6B1_NITMO</name>
<reference evidence="1 2" key="1">
    <citation type="journal article" date="2015" name="Proc. Natl. Acad. Sci. U.S.A.">
        <title>Expanded metabolic versatility of ubiquitous nitrite-oxidizing bacteria from the genus Nitrospira.</title>
        <authorList>
            <person name="Koch H."/>
            <person name="Lucker S."/>
            <person name="Albertsen M."/>
            <person name="Kitzinger K."/>
            <person name="Herbold C."/>
            <person name="Spieck E."/>
            <person name="Nielsen P.H."/>
            <person name="Wagner M."/>
            <person name="Daims H."/>
        </authorList>
    </citation>
    <scope>NUCLEOTIDE SEQUENCE [LARGE SCALE GENOMIC DNA]</scope>
    <source>
        <strain evidence="1 2">NSP M-1</strain>
    </source>
</reference>
<gene>
    <name evidence="1" type="ORF">NITMOv2_0016</name>
</gene>
<evidence type="ECO:0000313" key="1">
    <source>
        <dbReference type="EMBL" id="ALA56460.1"/>
    </source>
</evidence>
<dbReference type="Proteomes" id="UP000069205">
    <property type="component" value="Chromosome"/>
</dbReference>
<accession>A0A0K2G6B1</accession>
<dbReference type="KEGG" id="nmv:NITMOv2_0016"/>
<proteinExistence type="predicted"/>
<evidence type="ECO:0000313" key="2">
    <source>
        <dbReference type="Proteomes" id="UP000069205"/>
    </source>
</evidence>
<organism evidence="1 2">
    <name type="scientific">Nitrospira moscoviensis</name>
    <dbReference type="NCBI Taxonomy" id="42253"/>
    <lineage>
        <taxon>Bacteria</taxon>
        <taxon>Pseudomonadati</taxon>
        <taxon>Nitrospirota</taxon>
        <taxon>Nitrospiria</taxon>
        <taxon>Nitrospirales</taxon>
        <taxon>Nitrospiraceae</taxon>
        <taxon>Nitrospira</taxon>
    </lineage>
</organism>
<dbReference type="EMBL" id="CP011801">
    <property type="protein sequence ID" value="ALA56460.1"/>
    <property type="molecule type" value="Genomic_DNA"/>
</dbReference>
<dbReference type="STRING" id="42253.NITMOv2_0016"/>
<sequence length="23" mass="2583">MSLPREGLGDEAFACVTREQFLL</sequence>